<evidence type="ECO:0000256" key="1">
    <source>
        <dbReference type="ARBA" id="ARBA00004613"/>
    </source>
</evidence>
<organism evidence="3 4">
    <name type="scientific">Glossina palpalis gambiensis</name>
    <dbReference type="NCBI Taxonomy" id="67801"/>
    <lineage>
        <taxon>Eukaryota</taxon>
        <taxon>Metazoa</taxon>
        <taxon>Ecdysozoa</taxon>
        <taxon>Arthropoda</taxon>
        <taxon>Hexapoda</taxon>
        <taxon>Insecta</taxon>
        <taxon>Pterygota</taxon>
        <taxon>Neoptera</taxon>
        <taxon>Endopterygota</taxon>
        <taxon>Diptera</taxon>
        <taxon>Brachycera</taxon>
        <taxon>Muscomorpha</taxon>
        <taxon>Hippoboscoidea</taxon>
        <taxon>Glossinidae</taxon>
        <taxon>Glossina</taxon>
    </lineage>
</organism>
<dbReference type="Proteomes" id="UP000092460">
    <property type="component" value="Unassembled WGS sequence"/>
</dbReference>
<dbReference type="SUPFAM" id="SSF55797">
    <property type="entry name" value="PR-1-like"/>
    <property type="match status" value="1"/>
</dbReference>
<proteinExistence type="predicted"/>
<evidence type="ECO:0008006" key="5">
    <source>
        <dbReference type="Google" id="ProtNLM"/>
    </source>
</evidence>
<sequence>MTRKIKRYFLEFFNSLRNNISSGAYTLSNGQTFPIAARMREVIWDNELEFMMQTWVRAGKESKLDCIGSQRLNFVYTKLFTSPQKYKLPFFKIVDLTLLAYTKNMDGISNTKEVQSYGTAMRNSKADAFITTIQERMSRIGCSAAVGLNGTERPTGPIIPYVYFVACALDFENKGSQVIYKVHPTDSASECDYWGATRSKKYPNLCTNTGEIFPYVEELVPPV</sequence>
<evidence type="ECO:0000256" key="2">
    <source>
        <dbReference type="ARBA" id="ARBA00022525"/>
    </source>
</evidence>
<name>A0A1B0BPH9_9MUSC</name>
<evidence type="ECO:0000313" key="3">
    <source>
        <dbReference type="EnsemblMetazoa" id="GPPI036457-PA"/>
    </source>
</evidence>
<dbReference type="STRING" id="67801.A0A1B0BPH9"/>
<dbReference type="Gene3D" id="3.40.33.10">
    <property type="entry name" value="CAP"/>
    <property type="match status" value="1"/>
</dbReference>
<evidence type="ECO:0000313" key="4">
    <source>
        <dbReference type="Proteomes" id="UP000092460"/>
    </source>
</evidence>
<comment type="subcellular location">
    <subcellularLocation>
        <location evidence="1">Secreted</location>
    </subcellularLocation>
</comment>
<reference evidence="4" key="1">
    <citation type="submission" date="2015-01" db="EMBL/GenBank/DDBJ databases">
        <authorList>
            <person name="Aksoy S."/>
            <person name="Warren W."/>
            <person name="Wilson R.K."/>
        </authorList>
    </citation>
    <scope>NUCLEOTIDE SEQUENCE [LARGE SCALE GENOMIC DNA]</scope>
    <source>
        <strain evidence="4">IAEA</strain>
    </source>
</reference>
<accession>A0A1B0BPH9</accession>
<keyword evidence="2" id="KW-0964">Secreted</keyword>
<dbReference type="AlphaFoldDB" id="A0A1B0BPH9"/>
<protein>
    <recommendedName>
        <fullName evidence="5">SCP domain-containing protein</fullName>
    </recommendedName>
</protein>
<keyword evidence="4" id="KW-1185">Reference proteome</keyword>
<dbReference type="InterPro" id="IPR035940">
    <property type="entry name" value="CAP_sf"/>
</dbReference>
<reference evidence="3" key="2">
    <citation type="submission" date="2020-05" db="UniProtKB">
        <authorList>
            <consortium name="EnsemblMetazoa"/>
        </authorList>
    </citation>
    <scope>IDENTIFICATION</scope>
    <source>
        <strain evidence="3">IAEA</strain>
    </source>
</reference>
<dbReference type="EnsemblMetazoa" id="GPPI036457-RA">
    <property type="protein sequence ID" value="GPPI036457-PA"/>
    <property type="gene ID" value="GPPI036457"/>
</dbReference>
<dbReference type="VEuPathDB" id="VectorBase:GPPI036457"/>
<dbReference type="CDD" id="cd05380">
    <property type="entry name" value="CAP_euk"/>
    <property type="match status" value="1"/>
</dbReference>
<dbReference type="EMBL" id="JXJN01017963">
    <property type="status" value="NOT_ANNOTATED_CDS"/>
    <property type="molecule type" value="Genomic_DNA"/>
</dbReference>